<feature type="chain" id="PRO_5046779598" evidence="1">
    <location>
        <begin position="22"/>
        <end position="413"/>
    </location>
</feature>
<protein>
    <submittedName>
        <fullName evidence="3">PorT family protein</fullName>
    </submittedName>
</protein>
<dbReference type="Pfam" id="PF13568">
    <property type="entry name" value="OMP_b-brl_2"/>
    <property type="match status" value="1"/>
</dbReference>
<name>A0ABS8ACJ9_9BACT</name>
<organism evidence="3 4">
    <name type="scientific">Hymenobacter nitidus</name>
    <dbReference type="NCBI Taxonomy" id="2880929"/>
    <lineage>
        <taxon>Bacteria</taxon>
        <taxon>Pseudomonadati</taxon>
        <taxon>Bacteroidota</taxon>
        <taxon>Cytophagia</taxon>
        <taxon>Cytophagales</taxon>
        <taxon>Hymenobacteraceae</taxon>
        <taxon>Hymenobacter</taxon>
    </lineage>
</organism>
<accession>A0ABS8ACJ9</accession>
<evidence type="ECO:0000313" key="4">
    <source>
        <dbReference type="Proteomes" id="UP001165297"/>
    </source>
</evidence>
<dbReference type="RefSeq" id="WP_226185536.1">
    <property type="nucleotide sequence ID" value="NZ_JAJADQ010000005.1"/>
</dbReference>
<feature type="signal peptide" evidence="1">
    <location>
        <begin position="1"/>
        <end position="21"/>
    </location>
</feature>
<dbReference type="Proteomes" id="UP001165297">
    <property type="component" value="Unassembled WGS sequence"/>
</dbReference>
<dbReference type="EMBL" id="JAJADQ010000005">
    <property type="protein sequence ID" value="MCB2378135.1"/>
    <property type="molecule type" value="Genomic_DNA"/>
</dbReference>
<evidence type="ECO:0000256" key="1">
    <source>
        <dbReference type="SAM" id="SignalP"/>
    </source>
</evidence>
<gene>
    <name evidence="3" type="ORF">LGH70_11110</name>
</gene>
<evidence type="ECO:0000313" key="3">
    <source>
        <dbReference type="EMBL" id="MCB2378135.1"/>
    </source>
</evidence>
<sequence length="413" mass="44901">MPSFLRLLALPLLAVSFGASAQANFRPGYVLPAAGGDTLRGEVDYRGAQYNAKLSRFRASAAAPVTEYQPEQLLGYGFTNAEQYQTQVLPGATSSKVFLEALALGALSLFPHVDAEGKEHYFVRKGPAALQALVQRDTTVTRFNPQTQQPTTVRERQYPFRSVLWPLLADCPATQVGVKSMELKRSALVKIITEYNVCTGSPVRYAQPTRGSKVRLAAFVLGNNSQMDVERVQGKKVTSDWTLGGGVGLDFAPAFLNPKLTMQLQLLYTQHSFIKEYLVPESQLMNGSEGRLTYDLVQNSIQIPATLRYTFPKGAVRPYFHAGPLFALYTKNTVQASLSFKNNAGAPQTDTYAIDMRSYAIGGTLGAGIAIPTQRGDVTLEARGSLTDALSHEAGRISGKQDISVIAGFTFGK</sequence>
<keyword evidence="4" id="KW-1185">Reference proteome</keyword>
<feature type="domain" description="Outer membrane protein beta-barrel" evidence="2">
    <location>
        <begin position="237"/>
        <end position="385"/>
    </location>
</feature>
<comment type="caution">
    <text evidence="3">The sequence shown here is derived from an EMBL/GenBank/DDBJ whole genome shotgun (WGS) entry which is preliminary data.</text>
</comment>
<dbReference type="InterPro" id="IPR025665">
    <property type="entry name" value="Beta-barrel_OMP_2"/>
</dbReference>
<proteinExistence type="predicted"/>
<keyword evidence="1" id="KW-0732">Signal</keyword>
<evidence type="ECO:0000259" key="2">
    <source>
        <dbReference type="Pfam" id="PF13568"/>
    </source>
</evidence>
<reference evidence="3" key="1">
    <citation type="submission" date="2021-10" db="EMBL/GenBank/DDBJ databases">
        <authorList>
            <person name="Dean J.D."/>
            <person name="Kim M.K."/>
            <person name="Newey C.N."/>
            <person name="Stoker T.S."/>
            <person name="Thompson D.W."/>
            <person name="Grose J.H."/>
        </authorList>
    </citation>
    <scope>NUCLEOTIDE SEQUENCE</scope>
    <source>
        <strain evidence="3">BT635</strain>
    </source>
</reference>